<feature type="domain" description="Disease resistance protein RPS4B/Roq1-like leucine-rich repeats" evidence="5">
    <location>
        <begin position="105"/>
        <end position="260"/>
    </location>
</feature>
<dbReference type="InterPro" id="IPR032675">
    <property type="entry name" value="LRR_dom_sf"/>
</dbReference>
<evidence type="ECO:0000256" key="3">
    <source>
        <dbReference type="ARBA" id="ARBA00022821"/>
    </source>
</evidence>
<dbReference type="EMBL" id="RDQH01000327">
    <property type="protein sequence ID" value="RXI08499.1"/>
    <property type="molecule type" value="Genomic_DNA"/>
</dbReference>
<keyword evidence="3" id="KW-0611">Plant defense</keyword>
<proteinExistence type="predicted"/>
<gene>
    <name evidence="6" type="ORF">DVH24_022643</name>
</gene>
<comment type="caution">
    <text evidence="6">The sequence shown here is derived from an EMBL/GenBank/DDBJ whole genome shotgun (WGS) entry which is preliminary data.</text>
</comment>
<reference evidence="6 7" key="1">
    <citation type="submission" date="2018-10" db="EMBL/GenBank/DDBJ databases">
        <title>A high-quality apple genome assembly.</title>
        <authorList>
            <person name="Hu J."/>
        </authorList>
    </citation>
    <scope>NUCLEOTIDE SEQUENCE [LARGE SCALE GENOMIC DNA]</scope>
    <source>
        <strain evidence="7">cv. HFTH1</strain>
        <tissue evidence="6">Young leaf</tissue>
    </source>
</reference>
<evidence type="ECO:0000313" key="6">
    <source>
        <dbReference type="EMBL" id="RXI08499.1"/>
    </source>
</evidence>
<evidence type="ECO:0000256" key="2">
    <source>
        <dbReference type="ARBA" id="ARBA00022737"/>
    </source>
</evidence>
<dbReference type="Pfam" id="PF20160">
    <property type="entry name" value="C-JID"/>
    <property type="match status" value="1"/>
</dbReference>
<sequence>MNLKGCGELESLPSSICQLKSLSYVALSGCSQLKVFPDLEENMEGMRELHLDGTSIEELSPSVNRLMRLAILNLRNCKSLICLPDNICKLACLTGLTLSGCSKLSNLPDNFGNLESLWDLQIEGSGIKQFPFSILRMNKLLLLSCDGCEELRAPFLLWSPIRGHRTSPLRYHGYFTLESLDLSDCNLLEVSDCIAYLSSVKRLSLCRNDFETLPETMIHLHVLMSLELDSCKRLKSIPMLSSNISYIDAHDCTALEDVSSPKPHWGNLYYFIFSNCSHLELNPFMHIMQRRLCWGTVILPHSFYTCLPGSEVPDWFSYCCRGNSVNVQLPLNLYDDKFSGFAICAICNLQSAHSVSDLSALCFCNFKGNHGQHSFSFYLFKAGLRTERFSYRKKATDRFLESDHMFLGYVPWSDYRLIAACRRAGR</sequence>
<dbReference type="Gene3D" id="3.80.10.10">
    <property type="entry name" value="Ribonuclease Inhibitor"/>
    <property type="match status" value="2"/>
</dbReference>
<accession>A0A498KJY9</accession>
<dbReference type="AlphaFoldDB" id="A0A498KJY9"/>
<evidence type="ECO:0000313" key="7">
    <source>
        <dbReference type="Proteomes" id="UP000290289"/>
    </source>
</evidence>
<name>A0A498KJY9_MALDO</name>
<evidence type="ECO:0000256" key="1">
    <source>
        <dbReference type="ARBA" id="ARBA00022614"/>
    </source>
</evidence>
<dbReference type="Pfam" id="PF23286">
    <property type="entry name" value="LRR_13"/>
    <property type="match status" value="1"/>
</dbReference>
<keyword evidence="7" id="KW-1185">Reference proteome</keyword>
<evidence type="ECO:0000259" key="4">
    <source>
        <dbReference type="Pfam" id="PF20160"/>
    </source>
</evidence>
<dbReference type="PANTHER" id="PTHR47186">
    <property type="entry name" value="LEUCINE-RICH REPEAT-CONTAINING PROTEIN 57"/>
    <property type="match status" value="1"/>
</dbReference>
<keyword evidence="2" id="KW-0677">Repeat</keyword>
<organism evidence="6 7">
    <name type="scientific">Malus domestica</name>
    <name type="common">Apple</name>
    <name type="synonym">Pyrus malus</name>
    <dbReference type="NCBI Taxonomy" id="3750"/>
    <lineage>
        <taxon>Eukaryota</taxon>
        <taxon>Viridiplantae</taxon>
        <taxon>Streptophyta</taxon>
        <taxon>Embryophyta</taxon>
        <taxon>Tracheophyta</taxon>
        <taxon>Spermatophyta</taxon>
        <taxon>Magnoliopsida</taxon>
        <taxon>eudicotyledons</taxon>
        <taxon>Gunneridae</taxon>
        <taxon>Pentapetalae</taxon>
        <taxon>rosids</taxon>
        <taxon>fabids</taxon>
        <taxon>Rosales</taxon>
        <taxon>Rosaceae</taxon>
        <taxon>Amygdaloideae</taxon>
        <taxon>Maleae</taxon>
        <taxon>Malus</taxon>
    </lineage>
</organism>
<dbReference type="InterPro" id="IPR058546">
    <property type="entry name" value="RPS4B/Roq1-like_LRR"/>
</dbReference>
<feature type="domain" description="C-JID" evidence="4">
    <location>
        <begin position="307"/>
        <end position="378"/>
    </location>
</feature>
<protein>
    <submittedName>
        <fullName evidence="6">Uncharacterized protein</fullName>
    </submittedName>
</protein>
<dbReference type="STRING" id="3750.A0A498KJY9"/>
<keyword evidence="1" id="KW-0433">Leucine-rich repeat</keyword>
<dbReference type="Proteomes" id="UP000290289">
    <property type="component" value="Chromosome 1"/>
</dbReference>
<dbReference type="InterPro" id="IPR045344">
    <property type="entry name" value="C-JID"/>
</dbReference>
<dbReference type="PANTHER" id="PTHR47186:SF63">
    <property type="entry name" value="C-JID DOMAIN-CONTAINING PROTEIN"/>
    <property type="match status" value="1"/>
</dbReference>
<dbReference type="SUPFAM" id="SSF52058">
    <property type="entry name" value="L domain-like"/>
    <property type="match status" value="1"/>
</dbReference>
<evidence type="ECO:0000259" key="5">
    <source>
        <dbReference type="Pfam" id="PF23286"/>
    </source>
</evidence>